<evidence type="ECO:0000313" key="14">
    <source>
        <dbReference type="Xenbase" id="XB-GENE-482118"/>
    </source>
</evidence>
<evidence type="ECO:0000259" key="11">
    <source>
        <dbReference type="Pfam" id="PF09238"/>
    </source>
</evidence>
<dbReference type="GO" id="GO:0002532">
    <property type="term" value="P:production of molecular mediator involved in inflammatory response"/>
    <property type="evidence" value="ECO:0007669"/>
    <property type="project" value="InterPro"/>
</dbReference>
<evidence type="ECO:0000256" key="2">
    <source>
        <dbReference type="ARBA" id="ARBA00022553"/>
    </source>
</evidence>
<evidence type="ECO:0000313" key="12">
    <source>
        <dbReference type="Proteomes" id="UP000008143"/>
    </source>
</evidence>
<reference evidence="13" key="1">
    <citation type="submission" date="2025-08" db="UniProtKB">
        <authorList>
            <consortium name="RefSeq"/>
        </authorList>
    </citation>
    <scope>IDENTIFICATION</scope>
    <source>
        <strain evidence="13">Nigerian</strain>
        <tissue evidence="13">Liver and blood</tissue>
    </source>
</reference>
<keyword evidence="5 10" id="KW-1133">Transmembrane helix</keyword>
<evidence type="ECO:0000313" key="13">
    <source>
        <dbReference type="RefSeq" id="XP_031749132.1"/>
    </source>
</evidence>
<dbReference type="SUPFAM" id="SSF49265">
    <property type="entry name" value="Fibronectin type III"/>
    <property type="match status" value="2"/>
</dbReference>
<evidence type="ECO:0000256" key="4">
    <source>
        <dbReference type="ARBA" id="ARBA00022729"/>
    </source>
</evidence>
<evidence type="ECO:0000256" key="8">
    <source>
        <dbReference type="ARBA" id="ARBA00023180"/>
    </source>
</evidence>
<keyword evidence="8" id="KW-0325">Glycoprotein</keyword>
<dbReference type="CDD" id="cd00063">
    <property type="entry name" value="FN3"/>
    <property type="match status" value="1"/>
</dbReference>
<dbReference type="GO" id="GO:0035771">
    <property type="term" value="P:interleukin-4-mediated signaling pathway"/>
    <property type="evidence" value="ECO:0000318"/>
    <property type="project" value="GO_Central"/>
</dbReference>
<organism evidence="12 13">
    <name type="scientific">Xenopus tropicalis</name>
    <name type="common">Western clawed frog</name>
    <name type="synonym">Silurana tropicalis</name>
    <dbReference type="NCBI Taxonomy" id="8364"/>
    <lineage>
        <taxon>Eukaryota</taxon>
        <taxon>Metazoa</taxon>
        <taxon>Chordata</taxon>
        <taxon>Craniata</taxon>
        <taxon>Vertebrata</taxon>
        <taxon>Euteleostomi</taxon>
        <taxon>Amphibia</taxon>
        <taxon>Batrachia</taxon>
        <taxon>Anura</taxon>
        <taxon>Pipoidea</taxon>
        <taxon>Pipidae</taxon>
        <taxon>Xenopodinae</taxon>
        <taxon>Xenopus</taxon>
        <taxon>Silurana</taxon>
    </lineage>
</organism>
<dbReference type="AlphaFoldDB" id="A0A8J1IU58"/>
<protein>
    <submittedName>
        <fullName evidence="13">Uncharacterized protein il4r isoform X1</fullName>
    </submittedName>
</protein>
<sequence>MGDHKISTKMRFLKKFLMEAPIYFLGILTLLLQDSYGKEFLISNLKCFNDYDSELTCSWEVTNSSSNCSRDFQLEYYRQMSKQDVCIPQNSQNGGTIVPNQCVCKMFGFNIVANKNFSVHLKSNGTSLQRGVFNAFDTVIPKAPRNVTVTFGNEEDIEVTWEIAYSGGKGAFLSKYLLYELQTICKQDKKEFQQIKTEVLFHTFSKRYFKSGCDWEVKVRAKHKDGVDWSDWSSAAEWHNDYSPNRVSIPSIIITVCCILLLLLILLCYYIITICKKKWWQNIPDPAKSNLHLIRRHISQDTVVKSDVNANIYPPSNKRENAKRTCSNWFNKLFFKAHHKKSPLSQDRTSKEHICRTEGPQYSILVPEVSFVEIATVEKHLQERKNSVDETKDIVEDKDDPFDLSISQMFQDIINDSPINNQGQSITRNTFTNSDLKMLPFFAFLEDHPAPMVASAYRSYPCDNSETDLETKSNQCIFLGMDQYSADQQDSIGYTPQESLYQPSETKLIDNDYANNGSQATTYCDSGYSSFASAVSGSENYSASSENFTDKDNELSSSSNCLSRSAFSNSNCSLYSDTTNSVYYNRQSRFILPGTSCDTSGIKMNVELTLTPLLEGLTMCNTSPKVGEEYNRGVSCPMNVCEVSDYQSFAEAIQQDETSVNHHPETSGNLVLESGYKSFESLLNQNTQETESDSDNDSFLCNTDMGVQKEEPIQNTGTNEFNNMKNTGGQTEIDFAEAPAQEVTFGFLNLHFTENCLDSGCKMSPGDKQPPSTKDSSDHIQDNAVKAEVLQNDFSLIYQGDNNCHLPFAWTHEQWENITNRYGPDFPKSSPVEKIDRIIRGSPRISYHADKSKSIVTETDIATFPPQPEFSDFNSPNDCQTMKFANMSYFVNDYALKTKLNDKQDELGTFSNRTPEHPKNQENEGCSYMQISLS</sequence>
<name>A0A8J1IU58_XENTR</name>
<feature type="domain" description="Interleukin-4 receptor alpha N-terminal" evidence="11">
    <location>
        <begin position="42"/>
        <end position="137"/>
    </location>
</feature>
<dbReference type="InterPro" id="IPR013783">
    <property type="entry name" value="Ig-like_fold"/>
</dbReference>
<keyword evidence="3 10" id="KW-0812">Transmembrane</keyword>
<evidence type="ECO:0000256" key="9">
    <source>
        <dbReference type="SAM" id="MobiDB-lite"/>
    </source>
</evidence>
<feature type="transmembrane region" description="Helical" evidence="10">
    <location>
        <begin position="252"/>
        <end position="272"/>
    </location>
</feature>
<dbReference type="OMA" id="NHENDGC"/>
<evidence type="ECO:0000256" key="7">
    <source>
        <dbReference type="ARBA" id="ARBA00023170"/>
    </source>
</evidence>
<dbReference type="Proteomes" id="UP000008143">
    <property type="component" value="Chromosome 9"/>
</dbReference>
<gene>
    <name evidence="13 14" type="primary">il4r</name>
</gene>
<dbReference type="InterPro" id="IPR036116">
    <property type="entry name" value="FN3_sf"/>
</dbReference>
<evidence type="ECO:0000256" key="5">
    <source>
        <dbReference type="ARBA" id="ARBA00022989"/>
    </source>
</evidence>
<dbReference type="GO" id="GO:0009897">
    <property type="term" value="C:external side of plasma membrane"/>
    <property type="evidence" value="ECO:0000318"/>
    <property type="project" value="GO_Central"/>
</dbReference>
<proteinExistence type="predicted"/>
<feature type="region of interest" description="Disordered" evidence="9">
    <location>
        <begin position="907"/>
        <end position="934"/>
    </location>
</feature>
<dbReference type="InterPro" id="IPR015319">
    <property type="entry name" value="IL-4_rcpt-alpha_N"/>
</dbReference>
<accession>A0A8J1IU58</accession>
<dbReference type="GeneID" id="101732450"/>
<dbReference type="Xenbase" id="XB-GENE-482118">
    <property type="gene designation" value="il4r"/>
</dbReference>
<dbReference type="PANTHER" id="PTHR23037">
    <property type="entry name" value="CYTOKINE RECEPTOR"/>
    <property type="match status" value="1"/>
</dbReference>
<dbReference type="InterPro" id="IPR003961">
    <property type="entry name" value="FN3_dom"/>
</dbReference>
<dbReference type="RefSeq" id="XP_031749132.1">
    <property type="nucleotide sequence ID" value="XM_031893272.1"/>
</dbReference>
<evidence type="ECO:0000256" key="3">
    <source>
        <dbReference type="ARBA" id="ARBA00022692"/>
    </source>
</evidence>
<keyword evidence="6 10" id="KW-0472">Membrane</keyword>
<dbReference type="CTD" id="3566"/>
<keyword evidence="2" id="KW-0597">Phosphoprotein</keyword>
<evidence type="ECO:0000256" key="1">
    <source>
        <dbReference type="ARBA" id="ARBA00004479"/>
    </source>
</evidence>
<dbReference type="PANTHER" id="PTHR23037:SF32">
    <property type="entry name" value="INTERLEUKIN-4 RECEPTOR SUBUNIT ALPHA"/>
    <property type="match status" value="1"/>
</dbReference>
<keyword evidence="7" id="KW-0675">Receptor</keyword>
<evidence type="ECO:0000256" key="6">
    <source>
        <dbReference type="ARBA" id="ARBA00023136"/>
    </source>
</evidence>
<dbReference type="OrthoDB" id="9904009at2759"/>
<keyword evidence="12" id="KW-1185">Reference proteome</keyword>
<dbReference type="GO" id="GO:0004913">
    <property type="term" value="F:interleukin-4 receptor activity"/>
    <property type="evidence" value="ECO:0000318"/>
    <property type="project" value="GO_Central"/>
</dbReference>
<dbReference type="AGR" id="Xenbase:XB-GENE-482118"/>
<keyword evidence="4" id="KW-0732">Signal</keyword>
<dbReference type="Gene3D" id="2.60.40.10">
    <property type="entry name" value="Immunoglobulins"/>
    <property type="match status" value="2"/>
</dbReference>
<dbReference type="Pfam" id="PF09238">
    <property type="entry name" value="IL4Ra_N"/>
    <property type="match status" value="1"/>
</dbReference>
<comment type="subcellular location">
    <subcellularLocation>
        <location evidence="1">Membrane</location>
        <topology evidence="1">Single-pass type I membrane protein</topology>
    </subcellularLocation>
</comment>
<evidence type="ECO:0000256" key="10">
    <source>
        <dbReference type="SAM" id="Phobius"/>
    </source>
</evidence>